<feature type="transmembrane region" description="Helical" evidence="1">
    <location>
        <begin position="12"/>
        <end position="39"/>
    </location>
</feature>
<reference evidence="2 3" key="1">
    <citation type="submission" date="2021-07" db="EMBL/GenBank/DDBJ databases">
        <title>Paenibacillus radiodurans sp. nov., isolated from the southeastern edge of Tengger Desert.</title>
        <authorList>
            <person name="Zhang G."/>
        </authorList>
    </citation>
    <scope>NUCLEOTIDE SEQUENCE [LARGE SCALE GENOMIC DNA]</scope>
    <source>
        <strain evidence="2 3">DT7-4</strain>
    </source>
</reference>
<accession>A0ABS7D0U9</accession>
<dbReference type="Proteomes" id="UP000812277">
    <property type="component" value="Unassembled WGS sequence"/>
</dbReference>
<sequence>MMDSIAWAAKAFVAILGFAGGLSVGSGLIALLIVLDLIPRLAQLACAFRKSIWYETALISGAVFWSLADFMEWRFSLPGRLTLAGIGLFDGIFIGMLAAALTEVMNLLPLLAKRLRLSCFMVSLVMAMMLGKVTGSLFDWLVFQWME</sequence>
<feature type="transmembrane region" description="Helical" evidence="1">
    <location>
        <begin position="120"/>
        <end position="143"/>
    </location>
</feature>
<dbReference type="EMBL" id="JAHZIJ010000001">
    <property type="protein sequence ID" value="MBW7473508.1"/>
    <property type="molecule type" value="Genomic_DNA"/>
</dbReference>
<keyword evidence="1" id="KW-0472">Membrane</keyword>
<keyword evidence="1" id="KW-0812">Transmembrane</keyword>
<comment type="caution">
    <text evidence="2">The sequence shown here is derived from an EMBL/GenBank/DDBJ whole genome shotgun (WGS) entry which is preliminary data.</text>
</comment>
<protein>
    <submittedName>
        <fullName evidence="2">Stage V sporulation protein AB</fullName>
    </submittedName>
</protein>
<name>A0ABS7D0U9_9BACL</name>
<evidence type="ECO:0000313" key="3">
    <source>
        <dbReference type="Proteomes" id="UP000812277"/>
    </source>
</evidence>
<evidence type="ECO:0000313" key="2">
    <source>
        <dbReference type="EMBL" id="MBW7473508.1"/>
    </source>
</evidence>
<keyword evidence="3" id="KW-1185">Reference proteome</keyword>
<keyword evidence="1" id="KW-1133">Transmembrane helix</keyword>
<dbReference type="InterPro" id="IPR020144">
    <property type="entry name" value="SpoVAB"/>
</dbReference>
<proteinExistence type="predicted"/>
<dbReference type="RefSeq" id="WP_219870732.1">
    <property type="nucleotide sequence ID" value="NZ_JAHZIJ010000001.1"/>
</dbReference>
<feature type="transmembrane region" description="Helical" evidence="1">
    <location>
        <begin position="88"/>
        <end position="108"/>
    </location>
</feature>
<dbReference type="Pfam" id="PF13782">
    <property type="entry name" value="SpoVAB"/>
    <property type="match status" value="1"/>
</dbReference>
<evidence type="ECO:0000256" key="1">
    <source>
        <dbReference type="SAM" id="Phobius"/>
    </source>
</evidence>
<gene>
    <name evidence="2" type="ORF">K0T92_01965</name>
</gene>
<organism evidence="2 3">
    <name type="scientific">Paenibacillus oenotherae</name>
    <dbReference type="NCBI Taxonomy" id="1435645"/>
    <lineage>
        <taxon>Bacteria</taxon>
        <taxon>Bacillati</taxon>
        <taxon>Bacillota</taxon>
        <taxon>Bacilli</taxon>
        <taxon>Bacillales</taxon>
        <taxon>Paenibacillaceae</taxon>
        <taxon>Paenibacillus</taxon>
    </lineage>
</organism>